<dbReference type="RefSeq" id="WP_065255873.1">
    <property type="nucleotide sequence ID" value="NZ_JARDJM010000034.1"/>
</dbReference>
<proteinExistence type="inferred from homology"/>
<name>A0A1B8Q8E2_MORLA</name>
<evidence type="ECO:0000256" key="6">
    <source>
        <dbReference type="ARBA" id="ARBA00049880"/>
    </source>
</evidence>
<evidence type="ECO:0000256" key="5">
    <source>
        <dbReference type="ARBA" id="ARBA00023315"/>
    </source>
</evidence>
<organism evidence="8 9">
    <name type="scientific">Moraxella lacunata</name>
    <dbReference type="NCBI Taxonomy" id="477"/>
    <lineage>
        <taxon>Bacteria</taxon>
        <taxon>Pseudomonadati</taxon>
        <taxon>Pseudomonadota</taxon>
        <taxon>Gammaproteobacteria</taxon>
        <taxon>Moraxellales</taxon>
        <taxon>Moraxellaceae</taxon>
        <taxon>Moraxella</taxon>
    </lineage>
</organism>
<evidence type="ECO:0000256" key="2">
    <source>
        <dbReference type="ARBA" id="ARBA00022491"/>
    </source>
</evidence>
<sequence>MNLSNYRIVLLDKSHDRKTFDCGNDILNHYFTHQASQDVKRRANSCYVVVDKNNQVAGFYTLCSASMPYHELNDTLKKKLARYRYLPAVLIERLAIDIRHKGQGLGSVLLANAIKQATQSPIASSVIIVEAKDDNAIAFYRHFGFLSFVSVSDKLYYPLT</sequence>
<reference evidence="8 9" key="1">
    <citation type="submission" date="2016-06" db="EMBL/GenBank/DDBJ databases">
        <title>Draft genome of Moraxella lacunata CCUG 57757A.</title>
        <authorList>
            <person name="Salva-Serra F."/>
            <person name="Engstrom-Jakobsson H."/>
            <person name="Thorell K."/>
            <person name="Gonzales-Siles L."/>
            <person name="Karlsson R."/>
            <person name="Boulund F."/>
            <person name="Engstrand L."/>
            <person name="Kristiansson E."/>
            <person name="Moore E."/>
        </authorList>
    </citation>
    <scope>NUCLEOTIDE SEQUENCE [LARGE SCALE GENOMIC DNA]</scope>
    <source>
        <strain evidence="8 9">CCUG 57757A</strain>
    </source>
</reference>
<comment type="caution">
    <text evidence="8">The sequence shown here is derived from an EMBL/GenBank/DDBJ whole genome shotgun (WGS) entry which is preliminary data.</text>
</comment>
<evidence type="ECO:0000256" key="1">
    <source>
        <dbReference type="ARBA" id="ARBA00009342"/>
    </source>
</evidence>
<evidence type="ECO:0000313" key="9">
    <source>
        <dbReference type="Proteomes" id="UP000092607"/>
    </source>
</evidence>
<comment type="catalytic activity">
    <reaction evidence="6">
        <text>glycyl-tRNA(Gly) + acetyl-CoA = N-acetylglycyl-tRNA(Gly) + CoA + H(+)</text>
        <dbReference type="Rhea" id="RHEA:81867"/>
        <dbReference type="Rhea" id="RHEA-COMP:9683"/>
        <dbReference type="Rhea" id="RHEA-COMP:19766"/>
        <dbReference type="ChEBI" id="CHEBI:15378"/>
        <dbReference type="ChEBI" id="CHEBI:57287"/>
        <dbReference type="ChEBI" id="CHEBI:57288"/>
        <dbReference type="ChEBI" id="CHEBI:78522"/>
        <dbReference type="ChEBI" id="CHEBI:232036"/>
    </reaction>
</comment>
<dbReference type="Proteomes" id="UP000092607">
    <property type="component" value="Unassembled WGS sequence"/>
</dbReference>
<evidence type="ECO:0000256" key="3">
    <source>
        <dbReference type="ARBA" id="ARBA00022649"/>
    </source>
</evidence>
<dbReference type="CDD" id="cd04301">
    <property type="entry name" value="NAT_SF"/>
    <property type="match status" value="1"/>
</dbReference>
<dbReference type="OrthoDB" id="9799147at2"/>
<dbReference type="GO" id="GO:0016747">
    <property type="term" value="F:acyltransferase activity, transferring groups other than amino-acyl groups"/>
    <property type="evidence" value="ECO:0007669"/>
    <property type="project" value="InterPro"/>
</dbReference>
<evidence type="ECO:0000313" key="8">
    <source>
        <dbReference type="EMBL" id="OBX67374.1"/>
    </source>
</evidence>
<keyword evidence="3" id="KW-1277">Toxin-antitoxin system</keyword>
<keyword evidence="4" id="KW-0808">Transferase</keyword>
<keyword evidence="5" id="KW-0012">Acyltransferase</keyword>
<dbReference type="Pfam" id="PF00583">
    <property type="entry name" value="Acetyltransf_1"/>
    <property type="match status" value="1"/>
</dbReference>
<accession>A0A1B8Q8E2</accession>
<feature type="domain" description="N-acetyltransferase" evidence="7">
    <location>
        <begin position="8"/>
        <end position="160"/>
    </location>
</feature>
<dbReference type="InterPro" id="IPR000182">
    <property type="entry name" value="GNAT_dom"/>
</dbReference>
<dbReference type="AlphaFoldDB" id="A0A1B8Q8E2"/>
<gene>
    <name evidence="8" type="ORF">A9309_00145</name>
</gene>
<dbReference type="SUPFAM" id="SSF55729">
    <property type="entry name" value="Acyl-CoA N-acyltransferases (Nat)"/>
    <property type="match status" value="1"/>
</dbReference>
<dbReference type="InterPro" id="IPR016181">
    <property type="entry name" value="Acyl_CoA_acyltransferase"/>
</dbReference>
<dbReference type="PROSITE" id="PS51186">
    <property type="entry name" value="GNAT"/>
    <property type="match status" value="1"/>
</dbReference>
<keyword evidence="2" id="KW-0678">Repressor</keyword>
<comment type="similarity">
    <text evidence="1">Belongs to the acetyltransferase family. GNAT subfamily.</text>
</comment>
<dbReference type="Gene3D" id="3.40.630.30">
    <property type="match status" value="1"/>
</dbReference>
<protein>
    <recommendedName>
        <fullName evidence="7">N-acetyltransferase domain-containing protein</fullName>
    </recommendedName>
</protein>
<evidence type="ECO:0000259" key="7">
    <source>
        <dbReference type="PROSITE" id="PS51186"/>
    </source>
</evidence>
<dbReference type="PANTHER" id="PTHR36449:SF1">
    <property type="entry name" value="ACETYLTRANSFERASE"/>
    <property type="match status" value="1"/>
</dbReference>
<evidence type="ECO:0000256" key="4">
    <source>
        <dbReference type="ARBA" id="ARBA00022679"/>
    </source>
</evidence>
<dbReference type="PANTHER" id="PTHR36449">
    <property type="entry name" value="ACETYLTRANSFERASE-RELATED"/>
    <property type="match status" value="1"/>
</dbReference>
<dbReference type="EMBL" id="LZMS01000001">
    <property type="protein sequence ID" value="OBX67374.1"/>
    <property type="molecule type" value="Genomic_DNA"/>
</dbReference>